<evidence type="ECO:0000313" key="5">
    <source>
        <dbReference type="EMBL" id="SFB27152.1"/>
    </source>
</evidence>
<feature type="signal peptide" evidence="2">
    <location>
        <begin position="1"/>
        <end position="31"/>
    </location>
</feature>
<gene>
    <name evidence="5" type="ORF">SAMN05216266_107145</name>
</gene>
<dbReference type="STRING" id="490629.SAMN05216266_107145"/>
<proteinExistence type="predicted"/>
<protein>
    <submittedName>
        <fullName evidence="5">Calcineurin-like phosphoesterase</fullName>
    </submittedName>
</protein>
<evidence type="ECO:0000256" key="2">
    <source>
        <dbReference type="SAM" id="SignalP"/>
    </source>
</evidence>
<dbReference type="PANTHER" id="PTHR40446">
    <property type="entry name" value="N-ACETYLGLUCOSAMINE-1-PHOSPHODIESTER ALPHA-N-ACETYLGLUCOSAMINIDASE"/>
    <property type="match status" value="1"/>
</dbReference>
<evidence type="ECO:0000259" key="3">
    <source>
        <dbReference type="Pfam" id="PF00149"/>
    </source>
</evidence>
<sequence length="1142" mass="118289">MLGKPVKKSRRVAALPLLAIALVLPLSPAAADPLAAPLGPPPIESTPAASSDAQGPVSAVAQRPRIATASDDERGLVTDTATAPVAPGLTLTEFDRFDPDGWIRGDTLAVDLGTEGLRPTYLSPGTVSARTPLSEQAGRAGAVAGVNGDFFDINATGAPLGVGLDEGELQTAPAEGHNLTASITKEGTARLAEVFLDATVTLPGGAEVRATNFNGARIPAGGIGVYTPLWGAASRGTAVTGAGSVLEVELRDGTVAAVRDSVTEGPIAAGSTLLLARDAGADALAGLSEGDRVGVEYAPRSDAGELAVSVGGNRVLLRDGEIQQVDNVATHPRTAVGFSADGTKMWLATIDGRQADSRGMTELELAQHMKSLGADDALNLDGGGSSTLLAREQGERATSVHNSPSDGGERLVPNGLGFATEPGSGNLTGLSPRPRLDSENAERVLSGLSRGLVHGGHDETGAAVESRPFWYTTNPSRGTVSGGDFTAHADQRDPARRATVDVHAVARGVRGKTTVTVLGKPVRLGSSTEQIALSGAGARGEFQVYGYDADGYGTWIEPDDVKLEFDPSVVRIEPDGDRFAVTALAESGASVISVTAGGLTTHLAASVGSEPRTLHALDGPGGWRASVYPAVVGAALSPAPGREGGAGLALDYRLTGTNATRAAYVTATAPLALPAGAQQLGVWVNGDGKGAWLRAELRDAANVASVVDLSLSVDWTGWRYVEATLPDGLPDGQRLTRFYAVENVPAQQYEGRLVFDELTVSVAPSVEVPADPSPRDPALVTDGTAGADRVRVAVVSDAQFTADNPDGPLVEQARRSLREALAAKPDVVLINGDLVDRGTEADFDLARSILDTELGDAVPWYYVPGNHEADGGNGITEFAAEFGETHRVVDLRGVRLVLLDTSRGSLRAGGFDQVRMLRDALDDAKDDAGTRAVMVAMHHPVEDPSPTGNSQLADRKEADLVTEWLTEFEQDSGKPAAVVTSHAGVFDLSRVDGVPYLINGNAGKSPAAAPEDGGFTGWSLVGVDPDRRADPFRIETRAHVDELRIEGPTTLAKGSTAQVAATVLQGDTPVPVDYPVSADWTGGRSVYIGALPAKGGKPRPAHGYVAAFDPRTGTLTALRPGTADLEVTVNGTHRSLTIRVTR</sequence>
<dbReference type="AlphaFoldDB" id="A0A1I0ZP56"/>
<feature type="chain" id="PRO_5017243699" evidence="2">
    <location>
        <begin position="32"/>
        <end position="1142"/>
    </location>
</feature>
<keyword evidence="2" id="KW-0732">Signal</keyword>
<dbReference type="GO" id="GO:0016787">
    <property type="term" value="F:hydrolase activity"/>
    <property type="evidence" value="ECO:0007669"/>
    <property type="project" value="InterPro"/>
</dbReference>
<reference evidence="6" key="1">
    <citation type="submission" date="2016-10" db="EMBL/GenBank/DDBJ databases">
        <authorList>
            <person name="Varghese N."/>
            <person name="Submissions S."/>
        </authorList>
    </citation>
    <scope>NUCLEOTIDE SEQUENCE [LARGE SCALE GENOMIC DNA]</scope>
    <source>
        <strain evidence="6">CGMCC 4.3568</strain>
    </source>
</reference>
<organism evidence="5 6">
    <name type="scientific">Amycolatopsis marina</name>
    <dbReference type="NCBI Taxonomy" id="490629"/>
    <lineage>
        <taxon>Bacteria</taxon>
        <taxon>Bacillati</taxon>
        <taxon>Actinomycetota</taxon>
        <taxon>Actinomycetes</taxon>
        <taxon>Pseudonocardiales</taxon>
        <taxon>Pseudonocardiaceae</taxon>
        <taxon>Amycolatopsis</taxon>
    </lineage>
</organism>
<dbReference type="InterPro" id="IPR018711">
    <property type="entry name" value="NAGPA"/>
</dbReference>
<evidence type="ECO:0000259" key="4">
    <source>
        <dbReference type="Pfam" id="PF09992"/>
    </source>
</evidence>
<dbReference type="SUPFAM" id="SSF56300">
    <property type="entry name" value="Metallo-dependent phosphatases"/>
    <property type="match status" value="1"/>
</dbReference>
<dbReference type="Pfam" id="PF09992">
    <property type="entry name" value="NAGPA"/>
    <property type="match status" value="1"/>
</dbReference>
<feature type="domain" description="Calcineurin-like phosphoesterase" evidence="3">
    <location>
        <begin position="791"/>
        <end position="982"/>
    </location>
</feature>
<name>A0A1I0ZP56_9PSEU</name>
<dbReference type="InterPro" id="IPR004843">
    <property type="entry name" value="Calcineurin-like_PHP"/>
</dbReference>
<dbReference type="PANTHER" id="PTHR40446:SF2">
    <property type="entry name" value="N-ACETYLGLUCOSAMINE-1-PHOSPHODIESTER ALPHA-N-ACETYLGLUCOSAMINIDASE"/>
    <property type="match status" value="1"/>
</dbReference>
<evidence type="ECO:0000256" key="1">
    <source>
        <dbReference type="SAM" id="MobiDB-lite"/>
    </source>
</evidence>
<feature type="region of interest" description="Disordered" evidence="1">
    <location>
        <begin position="37"/>
        <end position="75"/>
    </location>
</feature>
<evidence type="ECO:0000313" key="6">
    <source>
        <dbReference type="Proteomes" id="UP000243799"/>
    </source>
</evidence>
<dbReference type="Pfam" id="PF00149">
    <property type="entry name" value="Metallophos"/>
    <property type="match status" value="1"/>
</dbReference>
<dbReference type="Proteomes" id="UP000243799">
    <property type="component" value="Unassembled WGS sequence"/>
</dbReference>
<feature type="domain" description="Phosphodiester glycosidase" evidence="4">
    <location>
        <begin position="248"/>
        <end position="418"/>
    </location>
</feature>
<dbReference type="EMBL" id="FOKG01000007">
    <property type="protein sequence ID" value="SFB27152.1"/>
    <property type="molecule type" value="Genomic_DNA"/>
</dbReference>
<accession>A0A1I0ZP56</accession>
<dbReference type="InterPro" id="IPR029052">
    <property type="entry name" value="Metallo-depent_PP-like"/>
</dbReference>
<dbReference type="Gene3D" id="3.60.21.10">
    <property type="match status" value="1"/>
</dbReference>
<dbReference type="OrthoDB" id="9809781at2"/>
<keyword evidence="6" id="KW-1185">Reference proteome</keyword>